<keyword evidence="2" id="KW-1185">Reference proteome</keyword>
<dbReference type="EMBL" id="BJYV01000020">
    <property type="protein sequence ID" value="GEO23096.1"/>
    <property type="molecule type" value="Genomic_DNA"/>
</dbReference>
<dbReference type="Proteomes" id="UP000321301">
    <property type="component" value="Unassembled WGS sequence"/>
</dbReference>
<accession>A0A512CFY9</accession>
<reference evidence="1 2" key="1">
    <citation type="submission" date="2019-07" db="EMBL/GenBank/DDBJ databases">
        <title>Whole genome shotgun sequence of Cyclobacterium qasimii NBRC 106168.</title>
        <authorList>
            <person name="Hosoyama A."/>
            <person name="Uohara A."/>
            <person name="Ohji S."/>
            <person name="Ichikawa N."/>
        </authorList>
    </citation>
    <scope>NUCLEOTIDE SEQUENCE [LARGE SCALE GENOMIC DNA]</scope>
    <source>
        <strain evidence="1 2">NBRC 106168</strain>
    </source>
</reference>
<dbReference type="AlphaFoldDB" id="A0A512CFY9"/>
<evidence type="ECO:0000313" key="1">
    <source>
        <dbReference type="EMBL" id="GEO23096.1"/>
    </source>
</evidence>
<sequence length="55" mass="6297">MIDYNHFGSIGKTSVNENPKISPFTSKECDYHIFVPDRNWFSVQFIGAINPFSEA</sequence>
<evidence type="ECO:0000313" key="2">
    <source>
        <dbReference type="Proteomes" id="UP000321301"/>
    </source>
</evidence>
<protein>
    <submittedName>
        <fullName evidence="1">Uncharacterized protein</fullName>
    </submittedName>
</protein>
<comment type="caution">
    <text evidence="1">The sequence shown here is derived from an EMBL/GenBank/DDBJ whole genome shotgun (WGS) entry which is preliminary data.</text>
</comment>
<organism evidence="1 2">
    <name type="scientific">Cyclobacterium qasimii</name>
    <dbReference type="NCBI Taxonomy" id="1350429"/>
    <lineage>
        <taxon>Bacteria</taxon>
        <taxon>Pseudomonadati</taxon>
        <taxon>Bacteroidota</taxon>
        <taxon>Cytophagia</taxon>
        <taxon>Cytophagales</taxon>
        <taxon>Cyclobacteriaceae</taxon>
        <taxon>Cyclobacterium</taxon>
    </lineage>
</organism>
<gene>
    <name evidence="1" type="ORF">CQA01_36300</name>
</gene>
<proteinExistence type="predicted"/>
<name>A0A512CFY9_9BACT</name>